<feature type="domain" description="Mur ligase central" evidence="17">
    <location>
        <begin position="126"/>
        <end position="307"/>
    </location>
</feature>
<evidence type="ECO:0000313" key="19">
    <source>
        <dbReference type="Proteomes" id="UP000199657"/>
    </source>
</evidence>
<dbReference type="AlphaFoldDB" id="A0A1H8S8P0"/>
<feature type="binding site" evidence="14">
    <location>
        <begin position="128"/>
        <end position="134"/>
    </location>
    <ligand>
        <name>ATP</name>
        <dbReference type="ChEBI" id="CHEBI:30616"/>
    </ligand>
</feature>
<keyword evidence="6 14" id="KW-0132">Cell division</keyword>
<dbReference type="HAMAP" id="MF_00046">
    <property type="entry name" value="MurC"/>
    <property type="match status" value="1"/>
</dbReference>
<evidence type="ECO:0000313" key="18">
    <source>
        <dbReference type="EMBL" id="SEO74658.1"/>
    </source>
</evidence>
<keyword evidence="11 14" id="KW-0131">Cell cycle</keyword>
<evidence type="ECO:0000256" key="10">
    <source>
        <dbReference type="ARBA" id="ARBA00022984"/>
    </source>
</evidence>
<keyword evidence="9 14" id="KW-0133">Cell shape</keyword>
<evidence type="ECO:0000256" key="1">
    <source>
        <dbReference type="ARBA" id="ARBA00004496"/>
    </source>
</evidence>
<evidence type="ECO:0000259" key="15">
    <source>
        <dbReference type="Pfam" id="PF01225"/>
    </source>
</evidence>
<evidence type="ECO:0000256" key="3">
    <source>
        <dbReference type="ARBA" id="ARBA00012211"/>
    </source>
</evidence>
<feature type="domain" description="Mur ligase C-terminal" evidence="16">
    <location>
        <begin position="330"/>
        <end position="465"/>
    </location>
</feature>
<dbReference type="RefSeq" id="WP_171909849.1">
    <property type="nucleotide sequence ID" value="NZ_FOEG01000002.1"/>
</dbReference>
<dbReference type="InterPro" id="IPR004101">
    <property type="entry name" value="Mur_ligase_C"/>
</dbReference>
<dbReference type="InterPro" id="IPR036565">
    <property type="entry name" value="Mur-like_cat_sf"/>
</dbReference>
<sequence length="483" mass="51267">MSDHRPEPSWDHTRPGTMGRVRQIHFVGVGGAGMSGIAEVLCNLGYAVTGSDLRENPVTRRLGSLGVQVTIGHAEANVAGADAVVVSSAVGADNPELQAARARRIPVVPRAEMLAELMRFRYGVAVAGTHGKTTTTSLVASVLAEGGLDPTFVIGGRLTSAGANARLGDSQFLVAEADESDASFLYLQPMIAAVTNIDADHLGTYGGDFQRLRQTFLEFLHHIPFYGLAVLCLDDDEVAGLMPELTRPVRTYGVTEGADLQAFDIVQEGARTYFSVRLNGDPEPLRIGLNLPGRHNVLNALAAIAIADELGVDHDAIVRALGEFQGIGRRFQSYGELPLGDGGHALVVDDYGHHPSEIRAVLEAVRSGWPERRLVVAFQPHRYSRTRDLFDDFSRVLAGVDGLLVSQVHAAGEEPVAGADARALCAAIRARGQVNPVFVESVEELVETLPGVLRDGDILLTLGAGSIGGAAGMLKERLTGGEA</sequence>
<evidence type="ECO:0000259" key="16">
    <source>
        <dbReference type="Pfam" id="PF02875"/>
    </source>
</evidence>
<keyword evidence="7 14" id="KW-0547">Nucleotide-binding</keyword>
<evidence type="ECO:0000256" key="11">
    <source>
        <dbReference type="ARBA" id="ARBA00023306"/>
    </source>
</evidence>
<keyword evidence="19" id="KW-1185">Reference proteome</keyword>
<dbReference type="InterPro" id="IPR000713">
    <property type="entry name" value="Mur_ligase_N"/>
</dbReference>
<dbReference type="SUPFAM" id="SSF53244">
    <property type="entry name" value="MurD-like peptide ligases, peptide-binding domain"/>
    <property type="match status" value="1"/>
</dbReference>
<dbReference type="InterPro" id="IPR036615">
    <property type="entry name" value="Mur_ligase_C_dom_sf"/>
</dbReference>
<dbReference type="Proteomes" id="UP000199657">
    <property type="component" value="Unassembled WGS sequence"/>
</dbReference>
<dbReference type="EC" id="6.3.2.8" evidence="3 14"/>
<dbReference type="GO" id="GO:0005737">
    <property type="term" value="C:cytoplasm"/>
    <property type="evidence" value="ECO:0007669"/>
    <property type="project" value="UniProtKB-SubCell"/>
</dbReference>
<comment type="function">
    <text evidence="14">Cell wall formation.</text>
</comment>
<keyword evidence="5 14" id="KW-0436">Ligase</keyword>
<dbReference type="STRING" id="406100.SAMN04488052_102570"/>
<dbReference type="GO" id="GO:0005524">
    <property type="term" value="F:ATP binding"/>
    <property type="evidence" value="ECO:0007669"/>
    <property type="project" value="UniProtKB-UniRule"/>
</dbReference>
<evidence type="ECO:0000256" key="7">
    <source>
        <dbReference type="ARBA" id="ARBA00022741"/>
    </source>
</evidence>
<keyword evidence="4 14" id="KW-0963">Cytoplasm</keyword>
<dbReference type="GO" id="GO:0009252">
    <property type="term" value="P:peptidoglycan biosynthetic process"/>
    <property type="evidence" value="ECO:0007669"/>
    <property type="project" value="UniProtKB-UniRule"/>
</dbReference>
<dbReference type="GO" id="GO:0008763">
    <property type="term" value="F:UDP-N-acetylmuramate-L-alanine ligase activity"/>
    <property type="evidence" value="ECO:0007669"/>
    <property type="project" value="UniProtKB-UniRule"/>
</dbReference>
<dbReference type="Pfam" id="PF08245">
    <property type="entry name" value="Mur_ligase_M"/>
    <property type="match status" value="1"/>
</dbReference>
<dbReference type="EMBL" id="FOEG01000002">
    <property type="protein sequence ID" value="SEO74658.1"/>
    <property type="molecule type" value="Genomic_DNA"/>
</dbReference>
<dbReference type="GO" id="GO:0008360">
    <property type="term" value="P:regulation of cell shape"/>
    <property type="evidence" value="ECO:0007669"/>
    <property type="project" value="UniProtKB-KW"/>
</dbReference>
<dbReference type="Gene3D" id="3.40.50.720">
    <property type="entry name" value="NAD(P)-binding Rossmann-like Domain"/>
    <property type="match status" value="1"/>
</dbReference>
<evidence type="ECO:0000256" key="12">
    <source>
        <dbReference type="ARBA" id="ARBA00023316"/>
    </source>
</evidence>
<evidence type="ECO:0000256" key="13">
    <source>
        <dbReference type="ARBA" id="ARBA00047833"/>
    </source>
</evidence>
<evidence type="ECO:0000256" key="14">
    <source>
        <dbReference type="HAMAP-Rule" id="MF_00046"/>
    </source>
</evidence>
<evidence type="ECO:0000256" key="9">
    <source>
        <dbReference type="ARBA" id="ARBA00022960"/>
    </source>
</evidence>
<dbReference type="GO" id="GO:0071555">
    <property type="term" value="P:cell wall organization"/>
    <property type="evidence" value="ECO:0007669"/>
    <property type="project" value="UniProtKB-KW"/>
</dbReference>
<name>A0A1H8S8P0_9GAMM</name>
<dbReference type="Gene3D" id="3.40.1190.10">
    <property type="entry name" value="Mur-like, catalytic domain"/>
    <property type="match status" value="1"/>
</dbReference>
<comment type="catalytic activity">
    <reaction evidence="13 14">
        <text>UDP-N-acetyl-alpha-D-muramate + L-alanine + ATP = UDP-N-acetyl-alpha-D-muramoyl-L-alanine + ADP + phosphate + H(+)</text>
        <dbReference type="Rhea" id="RHEA:23372"/>
        <dbReference type="ChEBI" id="CHEBI:15378"/>
        <dbReference type="ChEBI" id="CHEBI:30616"/>
        <dbReference type="ChEBI" id="CHEBI:43474"/>
        <dbReference type="ChEBI" id="CHEBI:57972"/>
        <dbReference type="ChEBI" id="CHEBI:70757"/>
        <dbReference type="ChEBI" id="CHEBI:83898"/>
        <dbReference type="ChEBI" id="CHEBI:456216"/>
        <dbReference type="EC" id="6.3.2.8"/>
    </reaction>
</comment>
<dbReference type="Pfam" id="PF01225">
    <property type="entry name" value="Mur_ligase"/>
    <property type="match status" value="1"/>
</dbReference>
<evidence type="ECO:0000256" key="2">
    <source>
        <dbReference type="ARBA" id="ARBA00004752"/>
    </source>
</evidence>
<dbReference type="SUPFAM" id="SSF51984">
    <property type="entry name" value="MurCD N-terminal domain"/>
    <property type="match status" value="1"/>
</dbReference>
<feature type="domain" description="Mur ligase N-terminal catalytic" evidence="15">
    <location>
        <begin position="24"/>
        <end position="122"/>
    </location>
</feature>
<evidence type="ECO:0000256" key="6">
    <source>
        <dbReference type="ARBA" id="ARBA00022618"/>
    </source>
</evidence>
<evidence type="ECO:0000256" key="8">
    <source>
        <dbReference type="ARBA" id="ARBA00022840"/>
    </source>
</evidence>
<dbReference type="Gene3D" id="3.90.190.20">
    <property type="entry name" value="Mur ligase, C-terminal domain"/>
    <property type="match status" value="1"/>
</dbReference>
<dbReference type="InterPro" id="IPR013221">
    <property type="entry name" value="Mur_ligase_cen"/>
</dbReference>
<dbReference type="GO" id="GO:0051301">
    <property type="term" value="P:cell division"/>
    <property type="evidence" value="ECO:0007669"/>
    <property type="project" value="UniProtKB-KW"/>
</dbReference>
<keyword evidence="8 14" id="KW-0067">ATP-binding</keyword>
<dbReference type="UniPathway" id="UPA00219"/>
<dbReference type="PANTHER" id="PTHR43445">
    <property type="entry name" value="UDP-N-ACETYLMURAMATE--L-ALANINE LIGASE-RELATED"/>
    <property type="match status" value="1"/>
</dbReference>
<dbReference type="PANTHER" id="PTHR43445:SF3">
    <property type="entry name" value="UDP-N-ACETYLMURAMATE--L-ALANINE LIGASE"/>
    <property type="match status" value="1"/>
</dbReference>
<keyword evidence="10 14" id="KW-0573">Peptidoglycan synthesis</keyword>
<dbReference type="InterPro" id="IPR050061">
    <property type="entry name" value="MurCDEF_pg_biosynth"/>
</dbReference>
<comment type="similarity">
    <text evidence="14">Belongs to the MurCDEF family.</text>
</comment>
<accession>A0A1H8S8P0</accession>
<evidence type="ECO:0000256" key="5">
    <source>
        <dbReference type="ARBA" id="ARBA00022598"/>
    </source>
</evidence>
<gene>
    <name evidence="14" type="primary">murC</name>
    <name evidence="18" type="ORF">SAMN04488052_102570</name>
</gene>
<dbReference type="NCBIfam" id="TIGR01082">
    <property type="entry name" value="murC"/>
    <property type="match status" value="1"/>
</dbReference>
<comment type="pathway">
    <text evidence="2 14">Cell wall biogenesis; peptidoglycan biosynthesis.</text>
</comment>
<proteinExistence type="inferred from homology"/>
<keyword evidence="12 14" id="KW-0961">Cell wall biogenesis/degradation</keyword>
<evidence type="ECO:0000259" key="17">
    <source>
        <dbReference type="Pfam" id="PF08245"/>
    </source>
</evidence>
<evidence type="ECO:0000256" key="4">
    <source>
        <dbReference type="ARBA" id="ARBA00022490"/>
    </source>
</evidence>
<dbReference type="Pfam" id="PF02875">
    <property type="entry name" value="Mur_ligase_C"/>
    <property type="match status" value="1"/>
</dbReference>
<comment type="subcellular location">
    <subcellularLocation>
        <location evidence="1 14">Cytoplasm</location>
    </subcellularLocation>
</comment>
<dbReference type="FunFam" id="3.40.1190.10:FF:000001">
    <property type="entry name" value="UDP-N-acetylmuramate--L-alanine ligase"/>
    <property type="match status" value="1"/>
</dbReference>
<reference evidence="18 19" key="1">
    <citation type="submission" date="2016-10" db="EMBL/GenBank/DDBJ databases">
        <authorList>
            <person name="de Groot N.N."/>
        </authorList>
    </citation>
    <scope>NUCLEOTIDE SEQUENCE [LARGE SCALE GENOMIC DNA]</scope>
    <source>
        <strain evidence="18 19">CGMCC 1.6291</strain>
    </source>
</reference>
<dbReference type="InterPro" id="IPR005758">
    <property type="entry name" value="UDP-N-AcMur_Ala_ligase_MurC"/>
</dbReference>
<organism evidence="18 19">
    <name type="scientific">Aquisalimonas asiatica</name>
    <dbReference type="NCBI Taxonomy" id="406100"/>
    <lineage>
        <taxon>Bacteria</taxon>
        <taxon>Pseudomonadati</taxon>
        <taxon>Pseudomonadota</taxon>
        <taxon>Gammaproteobacteria</taxon>
        <taxon>Chromatiales</taxon>
        <taxon>Ectothiorhodospiraceae</taxon>
        <taxon>Aquisalimonas</taxon>
    </lineage>
</organism>
<dbReference type="SUPFAM" id="SSF53623">
    <property type="entry name" value="MurD-like peptide ligases, catalytic domain"/>
    <property type="match status" value="1"/>
</dbReference>
<protein>
    <recommendedName>
        <fullName evidence="3 14">UDP-N-acetylmuramate--L-alanine ligase</fullName>
        <ecNumber evidence="3 14">6.3.2.8</ecNumber>
    </recommendedName>
    <alternativeName>
        <fullName evidence="14">UDP-N-acetylmuramoyl-L-alanine synthetase</fullName>
    </alternativeName>
</protein>